<evidence type="ECO:0000313" key="2">
    <source>
        <dbReference type="EMBL" id="BCJ64123.1"/>
    </source>
</evidence>
<reference evidence="2" key="1">
    <citation type="submission" date="2020-08" db="EMBL/GenBank/DDBJ databases">
        <title>Whole genome shotgun sequence of Polymorphospora rubra NBRC 101157.</title>
        <authorList>
            <person name="Komaki H."/>
            <person name="Tamura T."/>
        </authorList>
    </citation>
    <scope>NUCLEOTIDE SEQUENCE</scope>
    <source>
        <strain evidence="2">NBRC 101157</strain>
    </source>
</reference>
<dbReference type="KEGG" id="pry:Prubr_11440"/>
<sequence>MTTTVTVGDLHKVLDILIPFTASDSYEAPTLAAVHIEAAPCRGGLVGQATDRYVVGHMRVNATGDDLAPTLVPRRWAKVLRRALSAVPENTLATLRQIPGRTRSENRLEVSTEPLTISIQIGTGTFPDLSKAFKAAAADGLTAPWGSTRPSSAGSAEPARTSSGSRRAGPFPARRPRSESRSAPRSSAW</sequence>
<keyword evidence="3" id="KW-1185">Reference proteome</keyword>
<proteinExistence type="predicted"/>
<protein>
    <submittedName>
        <fullName evidence="2">Uncharacterized protein</fullName>
    </submittedName>
</protein>
<organism evidence="2 3">
    <name type="scientific">Polymorphospora rubra</name>
    <dbReference type="NCBI Taxonomy" id="338584"/>
    <lineage>
        <taxon>Bacteria</taxon>
        <taxon>Bacillati</taxon>
        <taxon>Actinomycetota</taxon>
        <taxon>Actinomycetes</taxon>
        <taxon>Micromonosporales</taxon>
        <taxon>Micromonosporaceae</taxon>
        <taxon>Polymorphospora</taxon>
    </lineage>
</organism>
<dbReference type="EMBL" id="AP023359">
    <property type="protein sequence ID" value="BCJ64123.1"/>
    <property type="molecule type" value="Genomic_DNA"/>
</dbReference>
<dbReference type="AlphaFoldDB" id="A0A810MWY3"/>
<feature type="region of interest" description="Disordered" evidence="1">
    <location>
        <begin position="142"/>
        <end position="189"/>
    </location>
</feature>
<evidence type="ECO:0000256" key="1">
    <source>
        <dbReference type="SAM" id="MobiDB-lite"/>
    </source>
</evidence>
<evidence type="ECO:0000313" key="3">
    <source>
        <dbReference type="Proteomes" id="UP000680866"/>
    </source>
</evidence>
<name>A0A810MWY3_9ACTN</name>
<gene>
    <name evidence="2" type="ORF">Prubr_11440</name>
</gene>
<dbReference type="RefSeq" id="WP_212822283.1">
    <property type="nucleotide sequence ID" value="NZ_AP023359.1"/>
</dbReference>
<dbReference type="Proteomes" id="UP000680866">
    <property type="component" value="Chromosome"/>
</dbReference>
<dbReference type="Gene3D" id="3.10.150.10">
    <property type="entry name" value="DNA Polymerase III, subunit A, domain 2"/>
    <property type="match status" value="1"/>
</dbReference>
<accession>A0A810MWY3</accession>